<comment type="caution">
    <text evidence="1">The sequence shown here is derived from an EMBL/GenBank/DDBJ whole genome shotgun (WGS) entry which is preliminary data.</text>
</comment>
<reference evidence="1" key="1">
    <citation type="journal article" date="2015" name="Nature">
        <title>Complex archaea that bridge the gap between prokaryotes and eukaryotes.</title>
        <authorList>
            <person name="Spang A."/>
            <person name="Saw J.H."/>
            <person name="Jorgensen S.L."/>
            <person name="Zaremba-Niedzwiedzka K."/>
            <person name="Martijn J."/>
            <person name="Lind A.E."/>
            <person name="van Eijk R."/>
            <person name="Schleper C."/>
            <person name="Guy L."/>
            <person name="Ettema T.J."/>
        </authorList>
    </citation>
    <scope>NUCLEOTIDE SEQUENCE</scope>
</reference>
<gene>
    <name evidence="1" type="ORF">LCGC14_1753540</name>
</gene>
<name>A0A0F9H355_9ZZZZ</name>
<sequence length="92" mass="10766">MKVKIVDKKEVVKEMTIEELEQKKHVGFVSKESPELKFMLVRPICEGYAFVTGNAERYGDIDGKFKILSKLMFKGTFHIFDTARELYLWMAE</sequence>
<dbReference type="EMBL" id="LAZR01016207">
    <property type="protein sequence ID" value="KKM05494.1"/>
    <property type="molecule type" value="Genomic_DNA"/>
</dbReference>
<dbReference type="AlphaFoldDB" id="A0A0F9H355"/>
<evidence type="ECO:0000313" key="1">
    <source>
        <dbReference type="EMBL" id="KKM05494.1"/>
    </source>
</evidence>
<organism evidence="1">
    <name type="scientific">marine sediment metagenome</name>
    <dbReference type="NCBI Taxonomy" id="412755"/>
    <lineage>
        <taxon>unclassified sequences</taxon>
        <taxon>metagenomes</taxon>
        <taxon>ecological metagenomes</taxon>
    </lineage>
</organism>
<accession>A0A0F9H355</accession>
<proteinExistence type="predicted"/>
<protein>
    <submittedName>
        <fullName evidence="1">Uncharacterized protein</fullName>
    </submittedName>
</protein>